<dbReference type="GO" id="GO:0004342">
    <property type="term" value="F:glucosamine-6-phosphate deaminase activity"/>
    <property type="evidence" value="ECO:0007669"/>
    <property type="project" value="UniProtKB-UniRule"/>
</dbReference>
<feature type="domain" description="Glucosamine/galactosamine-6-phosphate isomerase" evidence="5">
    <location>
        <begin position="7"/>
        <end position="219"/>
    </location>
</feature>
<reference evidence="6" key="1">
    <citation type="journal article" date="2012" name="Proc. Natl. Acad. Sci. U.S.A.">
        <title>Antigenic diversity is generated by distinct evolutionary mechanisms in African trypanosome species.</title>
        <authorList>
            <person name="Jackson A.P."/>
            <person name="Berry A."/>
            <person name="Aslett M."/>
            <person name="Allison H.C."/>
            <person name="Burton P."/>
            <person name="Vavrova-Anderson J."/>
            <person name="Brown R."/>
            <person name="Browne H."/>
            <person name="Corton N."/>
            <person name="Hauser H."/>
            <person name="Gamble J."/>
            <person name="Gilderthorp R."/>
            <person name="Marcello L."/>
            <person name="McQuillan J."/>
            <person name="Otto T.D."/>
            <person name="Quail M.A."/>
            <person name="Sanders M.J."/>
            <person name="van Tonder A."/>
            <person name="Ginger M.L."/>
            <person name="Field M.C."/>
            <person name="Barry J.D."/>
            <person name="Hertz-Fowler C."/>
            <person name="Berriman M."/>
        </authorList>
    </citation>
    <scope>NUCLEOTIDE SEQUENCE</scope>
    <source>
        <strain evidence="6">IL3000</strain>
    </source>
</reference>
<dbReference type="Gene3D" id="3.40.50.1360">
    <property type="match status" value="1"/>
</dbReference>
<dbReference type="GO" id="GO:0005737">
    <property type="term" value="C:cytoplasm"/>
    <property type="evidence" value="ECO:0007669"/>
    <property type="project" value="TreeGrafter"/>
</dbReference>
<evidence type="ECO:0000313" key="6">
    <source>
        <dbReference type="EMBL" id="CCC96154.1"/>
    </source>
</evidence>
<dbReference type="GO" id="GO:0006046">
    <property type="term" value="P:N-acetylglucosamine catabolic process"/>
    <property type="evidence" value="ECO:0007669"/>
    <property type="project" value="TreeGrafter"/>
</dbReference>
<dbReference type="PANTHER" id="PTHR11280">
    <property type="entry name" value="GLUCOSAMINE-6-PHOSPHATE ISOMERASE"/>
    <property type="match status" value="1"/>
</dbReference>
<evidence type="ECO:0000256" key="3">
    <source>
        <dbReference type="ARBA" id="ARBA00022801"/>
    </source>
</evidence>
<organism evidence="6">
    <name type="scientific">Trypanosoma congolense (strain IL3000)</name>
    <dbReference type="NCBI Taxonomy" id="1068625"/>
    <lineage>
        <taxon>Eukaryota</taxon>
        <taxon>Discoba</taxon>
        <taxon>Euglenozoa</taxon>
        <taxon>Kinetoplastea</taxon>
        <taxon>Metakinetoplastina</taxon>
        <taxon>Trypanosomatida</taxon>
        <taxon>Trypanosomatidae</taxon>
        <taxon>Trypanosoma</taxon>
        <taxon>Nannomonas</taxon>
    </lineage>
</organism>
<protein>
    <recommendedName>
        <fullName evidence="4">Glucosamine-6-phosphate isomerase</fullName>
        <ecNumber evidence="4">3.5.99.6</ecNumber>
    </recommendedName>
    <alternativeName>
        <fullName evidence="4">Glucosamine-6-phosphate isomerase</fullName>
    </alternativeName>
</protein>
<dbReference type="InterPro" id="IPR018321">
    <property type="entry name" value="Glucosamine6P_isomerase_CS"/>
</dbReference>
<evidence type="ECO:0000259" key="5">
    <source>
        <dbReference type="Pfam" id="PF01182"/>
    </source>
</evidence>
<dbReference type="GO" id="GO:0006043">
    <property type="term" value="P:glucosamine catabolic process"/>
    <property type="evidence" value="ECO:0007669"/>
    <property type="project" value="TreeGrafter"/>
</dbReference>
<evidence type="ECO:0000256" key="1">
    <source>
        <dbReference type="ARBA" id="ARBA00000644"/>
    </source>
</evidence>
<accession>G0V3D1</accession>
<dbReference type="GO" id="GO:0005975">
    <property type="term" value="P:carbohydrate metabolic process"/>
    <property type="evidence" value="ECO:0007669"/>
    <property type="project" value="InterPro"/>
</dbReference>
<dbReference type="SUPFAM" id="SSF100950">
    <property type="entry name" value="NagB/RpiA/CoA transferase-like"/>
    <property type="match status" value="1"/>
</dbReference>
<dbReference type="EC" id="3.5.99.6" evidence="4"/>
<dbReference type="GO" id="GO:0019262">
    <property type="term" value="P:N-acetylneuraminate catabolic process"/>
    <property type="evidence" value="ECO:0007669"/>
    <property type="project" value="TreeGrafter"/>
</dbReference>
<proteinExistence type="inferred from homology"/>
<name>G0V3D1_TRYCI</name>
<dbReference type="PANTHER" id="PTHR11280:SF5">
    <property type="entry name" value="GLUCOSAMINE-6-PHOSPHATE ISOMERASE"/>
    <property type="match status" value="1"/>
</dbReference>
<keyword evidence="4" id="KW-0119">Carbohydrate metabolism</keyword>
<dbReference type="InterPro" id="IPR004547">
    <property type="entry name" value="Glucosamine6P_isomerase"/>
</dbReference>
<dbReference type="PROSITE" id="PS01161">
    <property type="entry name" value="GLC_GALNAC_ISOMERASE"/>
    <property type="match status" value="1"/>
</dbReference>
<dbReference type="InterPro" id="IPR006148">
    <property type="entry name" value="Glc/Gal-6P_isomerase"/>
</dbReference>
<dbReference type="GO" id="GO:0042802">
    <property type="term" value="F:identical protein binding"/>
    <property type="evidence" value="ECO:0007669"/>
    <property type="project" value="TreeGrafter"/>
</dbReference>
<dbReference type="Pfam" id="PF01182">
    <property type="entry name" value="Glucosamine_iso"/>
    <property type="match status" value="1"/>
</dbReference>
<dbReference type="EMBL" id="HE575324">
    <property type="protein sequence ID" value="CCC96154.1"/>
    <property type="molecule type" value="Genomic_DNA"/>
</dbReference>
<dbReference type="VEuPathDB" id="TriTrypDB:TcIL3000.11.16680"/>
<dbReference type="AlphaFoldDB" id="G0V3D1"/>
<comment type="similarity">
    <text evidence="2 4">Belongs to the glucosamine/galactosamine-6-phosphate isomerase family.</text>
</comment>
<evidence type="ECO:0000256" key="2">
    <source>
        <dbReference type="ARBA" id="ARBA00005526"/>
    </source>
</evidence>
<dbReference type="InterPro" id="IPR037171">
    <property type="entry name" value="NagB/RpiA_transferase-like"/>
</dbReference>
<dbReference type="CDD" id="cd01399">
    <property type="entry name" value="GlcN6P_deaminase"/>
    <property type="match status" value="1"/>
</dbReference>
<dbReference type="NCBIfam" id="TIGR00502">
    <property type="entry name" value="nagB"/>
    <property type="match status" value="1"/>
</dbReference>
<comment type="catalytic activity">
    <reaction evidence="1 4">
        <text>alpha-D-glucosamine 6-phosphate + H2O = beta-D-fructose 6-phosphate + NH4(+)</text>
        <dbReference type="Rhea" id="RHEA:12172"/>
        <dbReference type="ChEBI" id="CHEBI:15377"/>
        <dbReference type="ChEBI" id="CHEBI:28938"/>
        <dbReference type="ChEBI" id="CHEBI:57634"/>
        <dbReference type="ChEBI" id="CHEBI:75989"/>
        <dbReference type="EC" id="3.5.99.6"/>
    </reaction>
</comment>
<sequence length="279" mass="31123">MRIVIFPDDEAVADYVSEYVIRKIKDFGPTSERPFVLGLPTGSSPLKTYQRLIKAYRDGRISFSHVITFNMDEYVDLPRDHPQSYYYFMKHNFFDHVDIPEQNRNLLDGTVVDLVSECRRYEEKINSVGGIELFLAGVGTDGHLAFNEPGSSLESVTRVKSLNQETISSNARFFDNDVQKVPTMALTVGVRTVMNARSILVVATGANKAAAVAHCVEGSVTHVHSITALQLHPAAVLCLDEDATLELKVKTVRYFKGLLQREEELDRRLSGIVDGAATQ</sequence>
<keyword evidence="3 4" id="KW-0378">Hydrolase</keyword>
<gene>
    <name evidence="6" type="ORF">TCIL3000_11_16680</name>
</gene>
<evidence type="ECO:0000256" key="4">
    <source>
        <dbReference type="RuleBase" id="RU361197"/>
    </source>
</evidence>
<dbReference type="HAMAP" id="MF_01241">
    <property type="entry name" value="GlcN6P_deamin"/>
    <property type="match status" value="1"/>
</dbReference>